<comment type="caution">
    <text evidence="2">The sequence shown here is derived from an EMBL/GenBank/DDBJ whole genome shotgun (WGS) entry which is preliminary data.</text>
</comment>
<keyword evidence="1" id="KW-0732">Signal</keyword>
<feature type="chain" id="PRO_5031155358" description="DsrE/DsrF/DsrH-like protein" evidence="1">
    <location>
        <begin position="24"/>
        <end position="152"/>
    </location>
</feature>
<evidence type="ECO:0000313" key="3">
    <source>
        <dbReference type="Proteomes" id="UP000537204"/>
    </source>
</evidence>
<dbReference type="EMBL" id="JACHCE010000001">
    <property type="protein sequence ID" value="MBB5634592.1"/>
    <property type="molecule type" value="Genomic_DNA"/>
</dbReference>
<dbReference type="InterPro" id="IPR027396">
    <property type="entry name" value="DsrEFH-like"/>
</dbReference>
<dbReference type="PANTHER" id="PTHR37691">
    <property type="entry name" value="BLR3518 PROTEIN"/>
    <property type="match status" value="1"/>
</dbReference>
<proteinExistence type="predicted"/>
<dbReference type="AlphaFoldDB" id="A0A7W8ZIH1"/>
<dbReference type="RefSeq" id="WP_183878524.1">
    <property type="nucleotide sequence ID" value="NZ_JACHCD010000002.1"/>
</dbReference>
<gene>
    <name evidence="2" type="ORF">HDE68_000477</name>
</gene>
<evidence type="ECO:0000313" key="2">
    <source>
        <dbReference type="EMBL" id="MBB5634592.1"/>
    </source>
</evidence>
<feature type="signal peptide" evidence="1">
    <location>
        <begin position="1"/>
        <end position="23"/>
    </location>
</feature>
<dbReference type="Pfam" id="PF02635">
    <property type="entry name" value="DsrE"/>
    <property type="match status" value="1"/>
</dbReference>
<dbReference type="InterPro" id="IPR003787">
    <property type="entry name" value="Sulphur_relay_DsrE/F-like"/>
</dbReference>
<reference evidence="2 3" key="1">
    <citation type="submission" date="2020-08" db="EMBL/GenBank/DDBJ databases">
        <title>Genomic Encyclopedia of Type Strains, Phase IV (KMG-V): Genome sequencing to study the core and pangenomes of soil and plant-associated prokaryotes.</title>
        <authorList>
            <person name="Whitman W."/>
        </authorList>
    </citation>
    <scope>NUCLEOTIDE SEQUENCE [LARGE SCALE GENOMIC DNA]</scope>
    <source>
        <strain evidence="2 3">S3M1</strain>
    </source>
</reference>
<sequence>MKKTILICSLFLMIAGAATTGFAQTKPQEFTGAKATLKNYKALYILNSGDEKKITGTLRNMKNALEDPRLKGKLDLELIVFGDGVAVYDKNGTFEKTLKDLQARGVLLAQCENTIKERHIEKSSLFDFISYVPSGNGEIIIREYQGWAVVHP</sequence>
<dbReference type="PANTHER" id="PTHR37691:SF1">
    <property type="entry name" value="BLR3518 PROTEIN"/>
    <property type="match status" value="1"/>
</dbReference>
<protein>
    <recommendedName>
        <fullName evidence="4">DsrE/DsrF/DsrH-like protein</fullName>
    </recommendedName>
</protein>
<organism evidence="2 3">
    <name type="scientific">Pedobacter cryoconitis</name>
    <dbReference type="NCBI Taxonomy" id="188932"/>
    <lineage>
        <taxon>Bacteria</taxon>
        <taxon>Pseudomonadati</taxon>
        <taxon>Bacteroidota</taxon>
        <taxon>Sphingobacteriia</taxon>
        <taxon>Sphingobacteriales</taxon>
        <taxon>Sphingobacteriaceae</taxon>
        <taxon>Pedobacter</taxon>
    </lineage>
</organism>
<accession>A0A7W8ZIH1</accession>
<name>A0A7W8ZIH1_9SPHI</name>
<dbReference type="Proteomes" id="UP000537204">
    <property type="component" value="Unassembled WGS sequence"/>
</dbReference>
<dbReference type="SUPFAM" id="SSF75169">
    <property type="entry name" value="DsrEFH-like"/>
    <property type="match status" value="1"/>
</dbReference>
<evidence type="ECO:0000256" key="1">
    <source>
        <dbReference type="SAM" id="SignalP"/>
    </source>
</evidence>
<evidence type="ECO:0008006" key="4">
    <source>
        <dbReference type="Google" id="ProtNLM"/>
    </source>
</evidence>
<dbReference type="Gene3D" id="3.40.1260.10">
    <property type="entry name" value="DsrEFH-like"/>
    <property type="match status" value="1"/>
</dbReference>